<comment type="caution">
    <text evidence="3">The sequence shown here is derived from an EMBL/GenBank/DDBJ whole genome shotgun (WGS) entry which is preliminary data.</text>
</comment>
<reference evidence="3 4" key="1">
    <citation type="submission" date="2023-11" db="EMBL/GenBank/DDBJ databases">
        <title>A Novel Polar Bacteriovorax (B. antarcticus) Isolated from the Biocrust in Antarctica.</title>
        <authorList>
            <person name="Mun W."/>
            <person name="Choi S.Y."/>
            <person name="Mitchell R.J."/>
        </authorList>
    </citation>
    <scope>NUCLEOTIDE SEQUENCE [LARGE SCALE GENOMIC DNA]</scope>
    <source>
        <strain evidence="3 4">PP10</strain>
    </source>
</reference>
<feature type="chain" id="PRO_5047180671" evidence="1">
    <location>
        <begin position="22"/>
        <end position="303"/>
    </location>
</feature>
<organism evidence="3 4">
    <name type="scientific">Bacteriovorax antarcticus</name>
    <dbReference type="NCBI Taxonomy" id="3088717"/>
    <lineage>
        <taxon>Bacteria</taxon>
        <taxon>Pseudomonadati</taxon>
        <taxon>Bdellovibrionota</taxon>
        <taxon>Bacteriovoracia</taxon>
        <taxon>Bacteriovoracales</taxon>
        <taxon>Bacteriovoracaceae</taxon>
        <taxon>Bacteriovorax</taxon>
    </lineage>
</organism>
<feature type="signal peptide" evidence="1">
    <location>
        <begin position="1"/>
        <end position="21"/>
    </location>
</feature>
<dbReference type="Gene3D" id="3.40.50.1820">
    <property type="entry name" value="alpha/beta hydrolase"/>
    <property type="match status" value="1"/>
</dbReference>
<accession>A0ABU5VVX9</accession>
<name>A0ABU5VVX9_9BACT</name>
<dbReference type="PRINTS" id="PR00111">
    <property type="entry name" value="ABHYDROLASE"/>
</dbReference>
<dbReference type="Pfam" id="PF00561">
    <property type="entry name" value="Abhydrolase_1"/>
    <property type="match status" value="1"/>
</dbReference>
<dbReference type="InterPro" id="IPR000073">
    <property type="entry name" value="AB_hydrolase_1"/>
</dbReference>
<dbReference type="PANTHER" id="PTHR43798:SF33">
    <property type="entry name" value="HYDROLASE, PUTATIVE (AFU_ORTHOLOGUE AFUA_2G14860)-RELATED"/>
    <property type="match status" value="1"/>
</dbReference>
<evidence type="ECO:0000256" key="1">
    <source>
        <dbReference type="SAM" id="SignalP"/>
    </source>
</evidence>
<dbReference type="Proteomes" id="UP001302274">
    <property type="component" value="Unassembled WGS sequence"/>
</dbReference>
<evidence type="ECO:0000259" key="2">
    <source>
        <dbReference type="Pfam" id="PF00561"/>
    </source>
</evidence>
<dbReference type="InterPro" id="IPR050266">
    <property type="entry name" value="AB_hydrolase_sf"/>
</dbReference>
<dbReference type="EMBL" id="JAYGJQ010000002">
    <property type="protein sequence ID" value="MEA9357219.1"/>
    <property type="molecule type" value="Genomic_DNA"/>
</dbReference>
<dbReference type="GO" id="GO:0016787">
    <property type="term" value="F:hydrolase activity"/>
    <property type="evidence" value="ECO:0007669"/>
    <property type="project" value="UniProtKB-KW"/>
</dbReference>
<keyword evidence="4" id="KW-1185">Reference proteome</keyword>
<evidence type="ECO:0000313" key="4">
    <source>
        <dbReference type="Proteomes" id="UP001302274"/>
    </source>
</evidence>
<dbReference type="RefSeq" id="WP_323577133.1">
    <property type="nucleotide sequence ID" value="NZ_JAYGJQ010000002.1"/>
</dbReference>
<protein>
    <submittedName>
        <fullName evidence="3">Alpha/beta hydrolase</fullName>
    </submittedName>
</protein>
<evidence type="ECO:0000313" key="3">
    <source>
        <dbReference type="EMBL" id="MEA9357219.1"/>
    </source>
</evidence>
<sequence length="303" mass="33457">MKTLLLSSLLTLSLTSLSLHAIEIPKGFRQEKIEINGFKMNVYKGGQGKPVVLLHGMGESALMWEPVMKALSSKYEIIVPDLRGGGLSEAPETGYSKVEMAADVKTLLDHYNINKAHIVGHDIGLMVAYAFAAKYPESTQTLTVMDAFLPGVGPGDDIYNSPDIWHFRFYGKNAENLVKGREKQYLDHLWVSFSANPASFPDAKKNYFAKQYAAPGHMRAAMNWFKAFPQDAKDNKELSKTLLRMPVLSIGGEKAMGMPLAATMKIVAPHAEGITLKNTGHWLMEENPVATVEALEIFLDKAN</sequence>
<proteinExistence type="predicted"/>
<dbReference type="PANTHER" id="PTHR43798">
    <property type="entry name" value="MONOACYLGLYCEROL LIPASE"/>
    <property type="match status" value="1"/>
</dbReference>
<keyword evidence="3" id="KW-0378">Hydrolase</keyword>
<feature type="domain" description="AB hydrolase-1" evidence="2">
    <location>
        <begin position="49"/>
        <end position="288"/>
    </location>
</feature>
<dbReference type="SUPFAM" id="SSF53474">
    <property type="entry name" value="alpha/beta-Hydrolases"/>
    <property type="match status" value="1"/>
</dbReference>
<dbReference type="InterPro" id="IPR029058">
    <property type="entry name" value="AB_hydrolase_fold"/>
</dbReference>
<gene>
    <name evidence="3" type="ORF">SHI21_13425</name>
</gene>
<keyword evidence="1" id="KW-0732">Signal</keyword>